<comment type="caution">
    <text evidence="2">The sequence shown here is derived from an EMBL/GenBank/DDBJ whole genome shotgun (WGS) entry which is preliminary data.</text>
</comment>
<dbReference type="Gene3D" id="2.60.260.40">
    <property type="entry name" value="q5lls5 like domains"/>
    <property type="match status" value="1"/>
</dbReference>
<gene>
    <name evidence="2" type="ORF">TEOVI_000561100</name>
</gene>
<organism evidence="2 3">
    <name type="scientific">Trypanosoma equiperdum</name>
    <dbReference type="NCBI Taxonomy" id="5694"/>
    <lineage>
        <taxon>Eukaryota</taxon>
        <taxon>Discoba</taxon>
        <taxon>Euglenozoa</taxon>
        <taxon>Kinetoplastea</taxon>
        <taxon>Metakinetoplastina</taxon>
        <taxon>Trypanosomatida</taxon>
        <taxon>Trypanosomatidae</taxon>
        <taxon>Trypanosoma</taxon>
    </lineage>
</organism>
<dbReference type="GeneID" id="92379551"/>
<feature type="region of interest" description="Disordered" evidence="1">
    <location>
        <begin position="209"/>
        <end position="236"/>
    </location>
</feature>
<dbReference type="RefSeq" id="XP_067076933.1">
    <property type="nucleotide sequence ID" value="XM_067220832.1"/>
</dbReference>
<evidence type="ECO:0000256" key="1">
    <source>
        <dbReference type="SAM" id="MobiDB-lite"/>
    </source>
</evidence>
<accession>A0A1G4I105</accession>
<dbReference type="FunFam" id="2.60.260.40:FF:000007">
    <property type="entry name" value="Uncharacterized protein"/>
    <property type="match status" value="1"/>
</dbReference>
<dbReference type="VEuPathDB" id="TriTrypDB:TEOVI_000561100"/>
<protein>
    <submittedName>
        <fullName evidence="2">Uncharacterized protein</fullName>
    </submittedName>
</protein>
<name>A0A1G4I105_TRYEQ</name>
<evidence type="ECO:0000313" key="2">
    <source>
        <dbReference type="EMBL" id="SCU65319.1"/>
    </source>
</evidence>
<evidence type="ECO:0000313" key="3">
    <source>
        <dbReference type="Proteomes" id="UP000195570"/>
    </source>
</evidence>
<keyword evidence="3" id="KW-1185">Reference proteome</keyword>
<dbReference type="Proteomes" id="UP000195570">
    <property type="component" value="Unassembled WGS sequence"/>
</dbReference>
<reference evidence="2" key="1">
    <citation type="submission" date="2016-09" db="EMBL/GenBank/DDBJ databases">
        <authorList>
            <person name="Hebert L."/>
            <person name="Moumen B."/>
        </authorList>
    </citation>
    <scope>NUCLEOTIDE SEQUENCE [LARGE SCALE GENOMIC DNA]</scope>
    <source>
        <strain evidence="2">OVI</strain>
    </source>
</reference>
<proteinExistence type="predicted"/>
<sequence>MKRSFLFLTFSNNTGHYGPPVYMPLEYASRVTNQKQLVFTHPKDPKYGWNTHVHELASLHPGILGPGRRTPQLNWYNRGGIVCEIPPVPVYRHHIWCQGHSHYILQHPKIFIKCPRGEVVCCKWCRLKFINMSTDEDNDDDWREEEQKIATTPEAADDLMQPIRDVGGVLRDRPFQDGREPDPHVYRAVFNPERHRWKHPHHKYEVHPAYAGSSTSSSSADHSCGREGGNSSAAVH</sequence>
<dbReference type="AlphaFoldDB" id="A0A1G4I105"/>
<dbReference type="EMBL" id="CZPT02000276">
    <property type="protein sequence ID" value="SCU65319.1"/>
    <property type="molecule type" value="Genomic_DNA"/>
</dbReference>